<dbReference type="Pfam" id="PF07873">
    <property type="entry name" value="YabP"/>
    <property type="match status" value="1"/>
</dbReference>
<sequence length="92" mass="10425">MEKNRQWKKQVVTALELAPDLDGGETKISLTGSGEAVIENYKGILQYTDSEILIQSLRGKVLLRGRNLEIVWYTSLEMKITGSIFSILLQQR</sequence>
<keyword evidence="2" id="KW-1185">Reference proteome</keyword>
<comment type="caution">
    <text evidence="1">The sequence shown here is derived from an EMBL/GenBank/DDBJ whole genome shotgun (WGS) entry which is preliminary data.</text>
</comment>
<proteinExistence type="predicted"/>
<organism evidence="1 2">
    <name type="scientific">Blautia difficilis</name>
    <dbReference type="NCBI Taxonomy" id="2763027"/>
    <lineage>
        <taxon>Bacteria</taxon>
        <taxon>Bacillati</taxon>
        <taxon>Bacillota</taxon>
        <taxon>Clostridia</taxon>
        <taxon>Lachnospirales</taxon>
        <taxon>Lachnospiraceae</taxon>
        <taxon>Blautia</taxon>
    </lineage>
</organism>
<dbReference type="Proteomes" id="UP000649826">
    <property type="component" value="Unassembled WGS sequence"/>
</dbReference>
<accession>A0ABR7IKH0</accession>
<dbReference type="InterPro" id="IPR022476">
    <property type="entry name" value="Spore_YabP/YqfC"/>
</dbReference>
<reference evidence="1 2" key="1">
    <citation type="submission" date="2020-08" db="EMBL/GenBank/DDBJ databases">
        <title>Genome public.</title>
        <authorList>
            <person name="Liu C."/>
            <person name="Sun Q."/>
        </authorList>
    </citation>
    <scope>NUCLEOTIDE SEQUENCE [LARGE SCALE GENOMIC DNA]</scope>
    <source>
        <strain evidence="1 2">M29</strain>
    </source>
</reference>
<evidence type="ECO:0000313" key="2">
    <source>
        <dbReference type="Proteomes" id="UP000649826"/>
    </source>
</evidence>
<name>A0ABR7IKH0_9FIRM</name>
<dbReference type="RefSeq" id="WP_186995293.1">
    <property type="nucleotide sequence ID" value="NZ_JACOQG010000022.1"/>
</dbReference>
<gene>
    <name evidence="1" type="ORF">H8Z82_12530</name>
</gene>
<evidence type="ECO:0000313" key="1">
    <source>
        <dbReference type="EMBL" id="MBC5780459.1"/>
    </source>
</evidence>
<dbReference type="EMBL" id="JACOQG010000022">
    <property type="protein sequence ID" value="MBC5780459.1"/>
    <property type="molecule type" value="Genomic_DNA"/>
</dbReference>
<protein>
    <submittedName>
        <fullName evidence="1">YabP/YqfC family sporulation protein</fullName>
    </submittedName>
</protein>